<evidence type="ECO:0000313" key="1">
    <source>
        <dbReference type="EMBL" id="HJF51231.1"/>
    </source>
</evidence>
<comment type="caution">
    <text evidence="1">The sequence shown here is derived from an EMBL/GenBank/DDBJ whole genome shotgun (WGS) entry which is preliminary data.</text>
</comment>
<sequence length="107" mass="11191">MTHISRSTELTDIDGTALTITQTDVGAYVSATDGADEVTAGPFTAEQLRDALPTPAPSADLLEAVAVTLCSPHRAEQVWPLLSEVERAEYRAAARRAVAIVTGGGAR</sequence>
<protein>
    <submittedName>
        <fullName evidence="1">Uncharacterized protein</fullName>
    </submittedName>
</protein>
<reference evidence="1" key="1">
    <citation type="journal article" date="2021" name="PeerJ">
        <title>Extensive microbial diversity within the chicken gut microbiome revealed by metagenomics and culture.</title>
        <authorList>
            <person name="Gilroy R."/>
            <person name="Ravi A."/>
            <person name="Getino M."/>
            <person name="Pursley I."/>
            <person name="Horton D.L."/>
            <person name="Alikhan N.F."/>
            <person name="Baker D."/>
            <person name="Gharbi K."/>
            <person name="Hall N."/>
            <person name="Watson M."/>
            <person name="Adriaenssens E.M."/>
            <person name="Foster-Nyarko E."/>
            <person name="Jarju S."/>
            <person name="Secka A."/>
            <person name="Antonio M."/>
            <person name="Oren A."/>
            <person name="Chaudhuri R.R."/>
            <person name="La Ragione R."/>
            <person name="Hildebrand F."/>
            <person name="Pallen M.J."/>
        </authorList>
    </citation>
    <scope>NUCLEOTIDE SEQUENCE</scope>
    <source>
        <strain evidence="1">1647</strain>
    </source>
</reference>
<evidence type="ECO:0000313" key="2">
    <source>
        <dbReference type="Proteomes" id="UP000775129"/>
    </source>
</evidence>
<proteinExistence type="predicted"/>
<dbReference type="EMBL" id="DYWO01000474">
    <property type="protein sequence ID" value="HJF51231.1"/>
    <property type="molecule type" value="Genomic_DNA"/>
</dbReference>
<accession>A0A921GRZ1</accession>
<reference evidence="1" key="2">
    <citation type="submission" date="2021-09" db="EMBL/GenBank/DDBJ databases">
        <authorList>
            <person name="Gilroy R."/>
        </authorList>
    </citation>
    <scope>NUCLEOTIDE SEQUENCE</scope>
    <source>
        <strain evidence="1">1647</strain>
    </source>
</reference>
<organism evidence="1 2">
    <name type="scientific">Brachybacterium paraconglomeratum</name>
    <dbReference type="NCBI Taxonomy" id="173362"/>
    <lineage>
        <taxon>Bacteria</taxon>
        <taxon>Bacillati</taxon>
        <taxon>Actinomycetota</taxon>
        <taxon>Actinomycetes</taxon>
        <taxon>Micrococcales</taxon>
        <taxon>Dermabacteraceae</taxon>
        <taxon>Brachybacterium</taxon>
    </lineage>
</organism>
<gene>
    <name evidence="1" type="ORF">K8W24_15825</name>
</gene>
<name>A0A921GRZ1_9MICO</name>
<dbReference type="AlphaFoldDB" id="A0A921GRZ1"/>
<dbReference type="Proteomes" id="UP000775129">
    <property type="component" value="Unassembled WGS sequence"/>
</dbReference>